<evidence type="ECO:0000259" key="8">
    <source>
        <dbReference type="Pfam" id="PF00749"/>
    </source>
</evidence>
<dbReference type="OrthoDB" id="9807503at2"/>
<reference evidence="10" key="2">
    <citation type="submission" date="2011-01" db="EMBL/GenBank/DDBJ databases">
        <title>The Non-contiguous Finished genome of Clostridium papyrosolvens.</title>
        <authorList>
            <person name="Lucas S."/>
            <person name="Copeland A."/>
            <person name="Lapidus A."/>
            <person name="Cheng J.-F."/>
            <person name="Goodwin L."/>
            <person name="Pitluck S."/>
            <person name="Misra M."/>
            <person name="Chertkov O."/>
            <person name="Detter J.C."/>
            <person name="Han C."/>
            <person name="Tapia R."/>
            <person name="Land M."/>
            <person name="Hauser L."/>
            <person name="Kyrpides N."/>
            <person name="Ivanova N."/>
            <person name="Pagani I."/>
            <person name="Mouttaki H."/>
            <person name="He Z."/>
            <person name="Zhou J."/>
            <person name="Hemme C.L."/>
            <person name="Woyke T."/>
        </authorList>
    </citation>
    <scope>NUCLEOTIDE SEQUENCE [LARGE SCALE GENOMIC DNA]</scope>
    <source>
        <strain evidence="10">DSM 2782</strain>
    </source>
</reference>
<comment type="subcellular location">
    <subcellularLocation>
        <location evidence="7">Cytoplasm</location>
    </subcellularLocation>
</comment>
<evidence type="ECO:0000256" key="1">
    <source>
        <dbReference type="ARBA" id="ARBA00007894"/>
    </source>
</evidence>
<dbReference type="PRINTS" id="PR00987">
    <property type="entry name" value="TRNASYNTHGLU"/>
</dbReference>
<dbReference type="Gene3D" id="1.10.10.350">
    <property type="match status" value="1"/>
</dbReference>
<keyword evidence="2 7" id="KW-0436">Ligase</keyword>
<feature type="domain" description="Aminoacyl-tRNA synthetase class I anticodon-binding" evidence="9">
    <location>
        <begin position="333"/>
        <end position="476"/>
    </location>
</feature>
<keyword evidence="7" id="KW-0963">Cytoplasm</keyword>
<comment type="function">
    <text evidence="7">Catalyzes the attachment of glutamate to tRNA(Glu) in a two-step reaction: glutamate is first activated by ATP to form Glu-AMP and then transferred to the acceptor end of tRNA(Glu).</text>
</comment>
<dbReference type="InterPro" id="IPR014729">
    <property type="entry name" value="Rossmann-like_a/b/a_fold"/>
</dbReference>
<organism evidence="10 11">
    <name type="scientific">Ruminiclostridium papyrosolvens DSM 2782</name>
    <dbReference type="NCBI Taxonomy" id="588581"/>
    <lineage>
        <taxon>Bacteria</taxon>
        <taxon>Bacillati</taxon>
        <taxon>Bacillota</taxon>
        <taxon>Clostridia</taxon>
        <taxon>Eubacteriales</taxon>
        <taxon>Oscillospiraceae</taxon>
        <taxon>Ruminiclostridium</taxon>
    </lineage>
</organism>
<dbReference type="GO" id="GO:0004818">
    <property type="term" value="F:glutamate-tRNA ligase activity"/>
    <property type="evidence" value="ECO:0007669"/>
    <property type="project" value="UniProtKB-UniRule"/>
</dbReference>
<dbReference type="InterPro" id="IPR020751">
    <property type="entry name" value="aa-tRNA-synth_I_codon-bd_sub2"/>
</dbReference>
<dbReference type="GO" id="GO:0006424">
    <property type="term" value="P:glutamyl-tRNA aminoacylation"/>
    <property type="evidence" value="ECO:0007669"/>
    <property type="project" value="UniProtKB-UniRule"/>
</dbReference>
<keyword evidence="11" id="KW-1185">Reference proteome</keyword>
<dbReference type="PROSITE" id="PS00178">
    <property type="entry name" value="AA_TRNA_LIGASE_I"/>
    <property type="match status" value="1"/>
</dbReference>
<evidence type="ECO:0000256" key="4">
    <source>
        <dbReference type="ARBA" id="ARBA00022840"/>
    </source>
</evidence>
<name>F1TIR4_9FIRM</name>
<evidence type="ECO:0000259" key="9">
    <source>
        <dbReference type="Pfam" id="PF19269"/>
    </source>
</evidence>
<dbReference type="Gene3D" id="3.40.50.620">
    <property type="entry name" value="HUPs"/>
    <property type="match status" value="1"/>
</dbReference>
<feature type="domain" description="Glutamyl/glutaminyl-tRNA synthetase class Ib catalytic" evidence="8">
    <location>
        <begin position="3"/>
        <end position="320"/>
    </location>
</feature>
<evidence type="ECO:0000256" key="7">
    <source>
        <dbReference type="HAMAP-Rule" id="MF_00022"/>
    </source>
</evidence>
<comment type="similarity">
    <text evidence="1 7">Belongs to the class-I aminoacyl-tRNA synthetase family. Glutamate--tRNA ligase type 1 subfamily.</text>
</comment>
<dbReference type="SUPFAM" id="SSF48163">
    <property type="entry name" value="An anticodon-binding domain of class I aminoacyl-tRNA synthetases"/>
    <property type="match status" value="1"/>
</dbReference>
<dbReference type="InterPro" id="IPR033910">
    <property type="entry name" value="GluRS_core"/>
</dbReference>
<dbReference type="InterPro" id="IPR000924">
    <property type="entry name" value="Glu/Gln-tRNA-synth"/>
</dbReference>
<feature type="binding site" evidence="7">
    <location>
        <position position="254"/>
    </location>
    <ligand>
        <name>ATP</name>
        <dbReference type="ChEBI" id="CHEBI:30616"/>
    </ligand>
</feature>
<dbReference type="EC" id="6.1.1.17" evidence="7"/>
<dbReference type="InterPro" id="IPR049940">
    <property type="entry name" value="GluQ/Sye"/>
</dbReference>
<feature type="short sequence motif" description="'KMSKS' region" evidence="7">
    <location>
        <begin position="251"/>
        <end position="255"/>
    </location>
</feature>
<sequence length="489" mass="55274">MQNVRTRFAPSPTGYMHIGNLRTALYEYLIARKYNGKFILRIEDTDQERFVEGAVDVIYKTLKLAGISHDEGPDVGGNYGPYVQSERRGMYLEYAKKLVELGGAYYCFCTKERLAELKEKQDAEGHGHRYDRCCLSLSKEEIEENLKNNVPYVIRQKMPDTGTTSFEDAVYGTITVDNSELDDQILIKTDGLPTYNFANVIDDHQMEISHVVRGNEYLSSTPKYNLLYEAFGWDIPTYVHVPLILKASGQKLSKRAGDPSFEDLVSMGYLVEAIVNYVVLLGWSPSSNQEIYSLKELEEVFEISGISKAPAIFDINKLTWMNGEYIRKMPVEEFHNLALPFYEKAITNKNIDTLKLSKLLQIRTEVLTTIPETIDFLDQLPDYDVQMYIHKKSKTTLENSLENLTAAYPILDGISDWNADSIHEKIFAHIEALGIKNSLMLWPIRTAVSGKAVTPGGAIEIADIIGKEETLKRISIGMDKLKTALGTNA</sequence>
<dbReference type="Proteomes" id="UP000003860">
    <property type="component" value="Unassembled WGS sequence"/>
</dbReference>
<dbReference type="InterPro" id="IPR020058">
    <property type="entry name" value="Glu/Gln-tRNA-synth_Ib_cat-dom"/>
</dbReference>
<dbReference type="SUPFAM" id="SSF52374">
    <property type="entry name" value="Nucleotidylyl transferase"/>
    <property type="match status" value="1"/>
</dbReference>
<keyword evidence="5 7" id="KW-0648">Protein biosynthesis</keyword>
<dbReference type="NCBIfam" id="TIGR00464">
    <property type="entry name" value="gltX_bact"/>
    <property type="match status" value="1"/>
</dbReference>
<dbReference type="InterPro" id="IPR045462">
    <property type="entry name" value="aa-tRNA-synth_I_cd-bd"/>
</dbReference>
<dbReference type="RefSeq" id="WP_004622620.1">
    <property type="nucleotide sequence ID" value="NZ_ACXX02000022.1"/>
</dbReference>
<gene>
    <name evidence="7" type="primary">gltX</name>
    <name evidence="10" type="ORF">Cpap_0098</name>
</gene>
<dbReference type="InterPro" id="IPR001412">
    <property type="entry name" value="aa-tRNA-synth_I_CS"/>
</dbReference>
<accession>F1TIR4</accession>
<comment type="catalytic activity">
    <reaction evidence="7">
        <text>tRNA(Glu) + L-glutamate + ATP = L-glutamyl-tRNA(Glu) + AMP + diphosphate</text>
        <dbReference type="Rhea" id="RHEA:23540"/>
        <dbReference type="Rhea" id="RHEA-COMP:9663"/>
        <dbReference type="Rhea" id="RHEA-COMP:9680"/>
        <dbReference type="ChEBI" id="CHEBI:29985"/>
        <dbReference type="ChEBI" id="CHEBI:30616"/>
        <dbReference type="ChEBI" id="CHEBI:33019"/>
        <dbReference type="ChEBI" id="CHEBI:78442"/>
        <dbReference type="ChEBI" id="CHEBI:78520"/>
        <dbReference type="ChEBI" id="CHEBI:456215"/>
        <dbReference type="EC" id="6.1.1.17"/>
    </reaction>
</comment>
<keyword evidence="6 7" id="KW-0030">Aminoacyl-tRNA synthetase</keyword>
<dbReference type="GO" id="GO:0005737">
    <property type="term" value="C:cytoplasm"/>
    <property type="evidence" value="ECO:0007669"/>
    <property type="project" value="UniProtKB-SubCell"/>
</dbReference>
<dbReference type="GO" id="GO:0005524">
    <property type="term" value="F:ATP binding"/>
    <property type="evidence" value="ECO:0007669"/>
    <property type="project" value="UniProtKB-UniRule"/>
</dbReference>
<proteinExistence type="inferred from homology"/>
<dbReference type="InterPro" id="IPR004527">
    <property type="entry name" value="Glu-tRNA-ligase_bac/mito"/>
</dbReference>
<dbReference type="eggNOG" id="COG0008">
    <property type="taxonomic scope" value="Bacteria"/>
</dbReference>
<dbReference type="PANTHER" id="PTHR43311">
    <property type="entry name" value="GLUTAMATE--TRNA LIGASE"/>
    <property type="match status" value="1"/>
</dbReference>
<dbReference type="STRING" id="588581.Cpap_0098"/>
<dbReference type="FunFam" id="3.40.50.620:FF:000045">
    <property type="entry name" value="Glutamate--tRNA ligase, mitochondrial"/>
    <property type="match status" value="1"/>
</dbReference>
<keyword evidence="4 7" id="KW-0067">ATP-binding</keyword>
<keyword evidence="3 7" id="KW-0547">Nucleotide-binding</keyword>
<dbReference type="Pfam" id="PF19269">
    <property type="entry name" value="Anticodon_2"/>
    <property type="match status" value="1"/>
</dbReference>
<dbReference type="PANTHER" id="PTHR43311:SF2">
    <property type="entry name" value="GLUTAMATE--TRNA LIGASE, MITOCHONDRIAL-RELATED"/>
    <property type="match status" value="1"/>
</dbReference>
<dbReference type="Pfam" id="PF00749">
    <property type="entry name" value="tRNA-synt_1c"/>
    <property type="match status" value="1"/>
</dbReference>
<dbReference type="GO" id="GO:0008270">
    <property type="term" value="F:zinc ion binding"/>
    <property type="evidence" value="ECO:0007669"/>
    <property type="project" value="InterPro"/>
</dbReference>
<dbReference type="InterPro" id="IPR008925">
    <property type="entry name" value="aa_tRNA-synth_I_cd-bd_sf"/>
</dbReference>
<dbReference type="CDD" id="cd00808">
    <property type="entry name" value="GluRS_core"/>
    <property type="match status" value="1"/>
</dbReference>
<evidence type="ECO:0000256" key="6">
    <source>
        <dbReference type="ARBA" id="ARBA00023146"/>
    </source>
</evidence>
<evidence type="ECO:0000313" key="11">
    <source>
        <dbReference type="Proteomes" id="UP000003860"/>
    </source>
</evidence>
<reference evidence="10" key="1">
    <citation type="submission" date="2009-07" db="EMBL/GenBank/DDBJ databases">
        <authorList>
            <consortium name="US DOE Joint Genome Institute (JGI-PGF)"/>
            <person name="Lucas S."/>
            <person name="Copeland A."/>
            <person name="Lapidus A."/>
            <person name="Glavina del Rio T."/>
            <person name="Tice H."/>
            <person name="Bruce D."/>
            <person name="Goodwin L."/>
            <person name="Pitluck S."/>
            <person name="Larimer F."/>
            <person name="Land M.L."/>
            <person name="Mouttaki H."/>
            <person name="He Z."/>
            <person name="Zhou J."/>
            <person name="Hemme C.L."/>
        </authorList>
    </citation>
    <scope>NUCLEOTIDE SEQUENCE [LARGE SCALE GENOMIC DNA]</scope>
    <source>
        <strain evidence="10">DSM 2782</strain>
    </source>
</reference>
<comment type="caution">
    <text evidence="7">Lacks conserved residue(s) required for the propagation of feature annotation.</text>
</comment>
<dbReference type="GO" id="GO:0000049">
    <property type="term" value="F:tRNA binding"/>
    <property type="evidence" value="ECO:0007669"/>
    <property type="project" value="InterPro"/>
</dbReference>
<feature type="short sequence motif" description="'HIGH' region" evidence="7">
    <location>
        <begin position="10"/>
        <end position="20"/>
    </location>
</feature>
<evidence type="ECO:0000256" key="3">
    <source>
        <dbReference type="ARBA" id="ARBA00022741"/>
    </source>
</evidence>
<evidence type="ECO:0000313" key="10">
    <source>
        <dbReference type="EMBL" id="EGD45702.1"/>
    </source>
</evidence>
<protein>
    <recommendedName>
        <fullName evidence="7">Glutamate--tRNA ligase</fullName>
        <ecNumber evidence="7">6.1.1.17</ecNumber>
    </recommendedName>
    <alternativeName>
        <fullName evidence="7">Glutamyl-tRNA synthetase</fullName>
        <shortName evidence="7">GluRS</shortName>
    </alternativeName>
</protein>
<evidence type="ECO:0000256" key="2">
    <source>
        <dbReference type="ARBA" id="ARBA00022598"/>
    </source>
</evidence>
<dbReference type="EMBL" id="ACXX02000022">
    <property type="protein sequence ID" value="EGD45702.1"/>
    <property type="molecule type" value="Genomic_DNA"/>
</dbReference>
<evidence type="ECO:0000256" key="5">
    <source>
        <dbReference type="ARBA" id="ARBA00022917"/>
    </source>
</evidence>
<comment type="subunit">
    <text evidence="7">Monomer.</text>
</comment>
<dbReference type="AlphaFoldDB" id="F1TIR4"/>
<dbReference type="HAMAP" id="MF_00022">
    <property type="entry name" value="Glu_tRNA_synth_type1"/>
    <property type="match status" value="1"/>
</dbReference>
<comment type="caution">
    <text evidence="10">The sequence shown here is derived from an EMBL/GenBank/DDBJ whole genome shotgun (WGS) entry which is preliminary data.</text>
</comment>